<keyword evidence="4" id="KW-0732">Signal</keyword>
<feature type="binding site" evidence="5">
    <location>
        <position position="195"/>
    </location>
    <ligand>
        <name>molybdate</name>
        <dbReference type="ChEBI" id="CHEBI:36264"/>
    </ligand>
</feature>
<keyword evidence="7" id="KW-1185">Reference proteome</keyword>
<dbReference type="RefSeq" id="WP_154442283.1">
    <property type="nucleotide sequence ID" value="NZ_VUNQ01000049.1"/>
</dbReference>
<sequence>MKIKKFLAFMLVGIISISLLGGCSKKPAQQEQGDVEPVDQVEQQPKEQVELLISAAASLTDVLEELREDYKAIEPETTIDYTFGSSGALQAQIEEGAPVDIFMSAAQKQMKALEDADLMLNESIKTLLVNKVVLITPKDSDLDIKSFEDLTKDDVKKIAVGDPSNVPVGQYSEEIFENLNIKDKVEPKLILGSDVRTVLTWVESGEVDCGIVYATDAYTSDSINIVTEAPEESHKEVSYPVGVVKESKNPDRAQAFLDFLSTDESKKTFEKYGFSIK</sequence>
<dbReference type="Gene3D" id="3.40.190.10">
    <property type="entry name" value="Periplasmic binding protein-like II"/>
    <property type="match status" value="2"/>
</dbReference>
<keyword evidence="2 5" id="KW-0500">Molybdenum</keyword>
<accession>A0A6N7XLP3</accession>
<evidence type="ECO:0000256" key="4">
    <source>
        <dbReference type="ARBA" id="ARBA00022729"/>
    </source>
</evidence>
<dbReference type="FunFam" id="3.40.190.10:FF:000035">
    <property type="entry name" value="Molybdate ABC transporter substrate-binding protein"/>
    <property type="match status" value="1"/>
</dbReference>
<dbReference type="InterPro" id="IPR041879">
    <property type="entry name" value="YvgL-like_PBP2"/>
</dbReference>
<dbReference type="AlphaFoldDB" id="A0A6N7XLP3"/>
<evidence type="ECO:0000256" key="2">
    <source>
        <dbReference type="ARBA" id="ARBA00022505"/>
    </source>
</evidence>
<dbReference type="InterPro" id="IPR005950">
    <property type="entry name" value="ModA"/>
</dbReference>
<evidence type="ECO:0000256" key="3">
    <source>
        <dbReference type="ARBA" id="ARBA00022723"/>
    </source>
</evidence>
<evidence type="ECO:0000256" key="5">
    <source>
        <dbReference type="PIRSR" id="PIRSR004846-1"/>
    </source>
</evidence>
<comment type="similarity">
    <text evidence="1">Belongs to the bacterial solute-binding protein ModA family.</text>
</comment>
<proteinExistence type="inferred from homology"/>
<reference evidence="6 7" key="1">
    <citation type="submission" date="2019-09" db="EMBL/GenBank/DDBJ databases">
        <title>In-depth cultivation of the pig gut microbiome towards novel bacterial diversity and tailored functional studies.</title>
        <authorList>
            <person name="Wylensek D."/>
            <person name="Hitch T.C.A."/>
            <person name="Clavel T."/>
        </authorList>
    </citation>
    <scope>NUCLEOTIDE SEQUENCE [LARGE SCALE GENOMIC DNA]</scope>
    <source>
        <strain evidence="6 7">WCA3-693-APC-4?</strain>
    </source>
</reference>
<dbReference type="Proteomes" id="UP000469523">
    <property type="component" value="Unassembled WGS sequence"/>
</dbReference>
<evidence type="ECO:0000313" key="6">
    <source>
        <dbReference type="EMBL" id="MSU02959.1"/>
    </source>
</evidence>
<evidence type="ECO:0000313" key="7">
    <source>
        <dbReference type="Proteomes" id="UP000469523"/>
    </source>
</evidence>
<dbReference type="EMBL" id="VUNQ01000049">
    <property type="protein sequence ID" value="MSU02959.1"/>
    <property type="molecule type" value="Genomic_DNA"/>
</dbReference>
<dbReference type="GO" id="GO:0030973">
    <property type="term" value="F:molybdate ion binding"/>
    <property type="evidence" value="ECO:0007669"/>
    <property type="project" value="TreeGrafter"/>
</dbReference>
<feature type="binding site" evidence="5">
    <location>
        <position position="213"/>
    </location>
    <ligand>
        <name>molybdate</name>
        <dbReference type="ChEBI" id="CHEBI:36264"/>
    </ligand>
</feature>
<name>A0A6N7XLP3_9FIRM</name>
<dbReference type="PANTHER" id="PTHR30632:SF0">
    <property type="entry name" value="SULFATE-BINDING PROTEIN"/>
    <property type="match status" value="1"/>
</dbReference>
<dbReference type="CDD" id="cd13537">
    <property type="entry name" value="PBP2_YvgL_like"/>
    <property type="match status" value="1"/>
</dbReference>
<dbReference type="GO" id="GO:1901359">
    <property type="term" value="F:tungstate binding"/>
    <property type="evidence" value="ECO:0007669"/>
    <property type="project" value="UniProtKB-ARBA"/>
</dbReference>
<dbReference type="PIRSF" id="PIRSF004846">
    <property type="entry name" value="ModA"/>
    <property type="match status" value="1"/>
</dbReference>
<feature type="binding site" evidence="5">
    <location>
        <position position="86"/>
    </location>
    <ligand>
        <name>molybdate</name>
        <dbReference type="ChEBI" id="CHEBI:36264"/>
    </ligand>
</feature>
<protein>
    <submittedName>
        <fullName evidence="6">Molybdate ABC transporter substrate-binding protein</fullName>
    </submittedName>
</protein>
<dbReference type="GO" id="GO:0046872">
    <property type="term" value="F:metal ion binding"/>
    <property type="evidence" value="ECO:0007669"/>
    <property type="project" value="UniProtKB-KW"/>
</dbReference>
<organism evidence="6 7">
    <name type="scientific">Tissierella pigra</name>
    <dbReference type="NCBI Taxonomy" id="2607614"/>
    <lineage>
        <taxon>Bacteria</taxon>
        <taxon>Bacillati</taxon>
        <taxon>Bacillota</taxon>
        <taxon>Tissierellia</taxon>
        <taxon>Tissierellales</taxon>
        <taxon>Tissierellaceae</taxon>
        <taxon>Tissierella</taxon>
    </lineage>
</organism>
<dbReference type="InterPro" id="IPR050682">
    <property type="entry name" value="ModA/WtpA"/>
</dbReference>
<dbReference type="NCBIfam" id="TIGR01256">
    <property type="entry name" value="modA"/>
    <property type="match status" value="1"/>
</dbReference>
<dbReference type="PROSITE" id="PS51257">
    <property type="entry name" value="PROKAR_LIPOPROTEIN"/>
    <property type="match status" value="1"/>
</dbReference>
<comment type="caution">
    <text evidence="6">The sequence shown here is derived from an EMBL/GenBank/DDBJ whole genome shotgun (WGS) entry which is preliminary data.</text>
</comment>
<dbReference type="PANTHER" id="PTHR30632">
    <property type="entry name" value="MOLYBDATE-BINDING PERIPLASMIC PROTEIN"/>
    <property type="match status" value="1"/>
</dbReference>
<evidence type="ECO:0000256" key="1">
    <source>
        <dbReference type="ARBA" id="ARBA00009175"/>
    </source>
</evidence>
<feature type="binding site" evidence="5">
    <location>
        <position position="58"/>
    </location>
    <ligand>
        <name>molybdate</name>
        <dbReference type="ChEBI" id="CHEBI:36264"/>
    </ligand>
</feature>
<dbReference type="Pfam" id="PF13531">
    <property type="entry name" value="SBP_bac_11"/>
    <property type="match status" value="1"/>
</dbReference>
<keyword evidence="3 5" id="KW-0479">Metal-binding</keyword>
<dbReference type="GO" id="GO:0015689">
    <property type="term" value="P:molybdate ion transport"/>
    <property type="evidence" value="ECO:0007669"/>
    <property type="project" value="InterPro"/>
</dbReference>
<gene>
    <name evidence="6" type="primary">modA</name>
    <name evidence="6" type="ORF">FYJ83_15965</name>
</gene>
<dbReference type="SUPFAM" id="SSF53850">
    <property type="entry name" value="Periplasmic binding protein-like II"/>
    <property type="match status" value="1"/>
</dbReference>